<comment type="caution">
    <text evidence="6">The sequence shown here is derived from an EMBL/GenBank/DDBJ whole genome shotgun (WGS) entry which is preliminary data.</text>
</comment>
<dbReference type="PANTHER" id="PTHR12629:SF0">
    <property type="entry name" value="DIPHOSPHOINOSITOL-POLYPHOSPHATE DIPHOSPHATASE"/>
    <property type="match status" value="1"/>
</dbReference>
<protein>
    <recommendedName>
        <fullName evidence="5">Nudix hydrolase domain-containing protein</fullName>
    </recommendedName>
</protein>
<keyword evidence="3" id="KW-0378">Hydrolase</keyword>
<keyword evidence="2" id="KW-0479">Metal-binding</keyword>
<dbReference type="InterPro" id="IPR015797">
    <property type="entry name" value="NUDIX_hydrolase-like_dom_sf"/>
</dbReference>
<dbReference type="AlphaFoldDB" id="A0A4R2RKK0"/>
<evidence type="ECO:0000313" key="7">
    <source>
        <dbReference type="Proteomes" id="UP000295050"/>
    </source>
</evidence>
<proteinExistence type="predicted"/>
<comment type="cofactor">
    <cofactor evidence="1">
        <name>Mg(2+)</name>
        <dbReference type="ChEBI" id="CHEBI:18420"/>
    </cofactor>
</comment>
<feature type="domain" description="Nudix hydrolase" evidence="5">
    <location>
        <begin position="8"/>
        <end position="141"/>
    </location>
</feature>
<evidence type="ECO:0000256" key="1">
    <source>
        <dbReference type="ARBA" id="ARBA00001946"/>
    </source>
</evidence>
<keyword evidence="7" id="KW-1185">Reference proteome</keyword>
<dbReference type="EMBL" id="SLXU01000016">
    <property type="protein sequence ID" value="TCP59755.1"/>
    <property type="molecule type" value="Genomic_DNA"/>
</dbReference>
<evidence type="ECO:0000256" key="3">
    <source>
        <dbReference type="ARBA" id="ARBA00022801"/>
    </source>
</evidence>
<name>A0A4R2RKK0_9RHOB</name>
<sequence>MDTRVLSAPGRQIAALPLRRNARGELQVLMVTSRGTGRWVMPKGWQMDGRKPWKAAEIEALEEAGALGHVGTTAIGQYHYDKVLDDGEILPCRVDVFPMMVDRLKRNWKERHQRRRHWFSPRQAAKRVDEPDLAALLLGLEKKPHKRPELRPLLKGAKSG</sequence>
<keyword evidence="4" id="KW-0460">Magnesium</keyword>
<reference evidence="6 7" key="1">
    <citation type="submission" date="2019-03" db="EMBL/GenBank/DDBJ databases">
        <title>Genomic Encyclopedia of Type Strains, Phase IV (KMG-IV): sequencing the most valuable type-strain genomes for metagenomic binning, comparative biology and taxonomic classification.</title>
        <authorList>
            <person name="Goeker M."/>
        </authorList>
    </citation>
    <scope>NUCLEOTIDE SEQUENCE [LARGE SCALE GENOMIC DNA]</scope>
    <source>
        <strain evidence="6 7">DSM 24766</strain>
    </source>
</reference>
<evidence type="ECO:0000256" key="4">
    <source>
        <dbReference type="ARBA" id="ARBA00022842"/>
    </source>
</evidence>
<organism evidence="6 7">
    <name type="scientific">Rhodovulum bhavnagarense</name>
    <dbReference type="NCBI Taxonomy" id="992286"/>
    <lineage>
        <taxon>Bacteria</taxon>
        <taxon>Pseudomonadati</taxon>
        <taxon>Pseudomonadota</taxon>
        <taxon>Alphaproteobacteria</taxon>
        <taxon>Rhodobacterales</taxon>
        <taxon>Paracoccaceae</taxon>
        <taxon>Rhodovulum</taxon>
    </lineage>
</organism>
<dbReference type="GO" id="GO:0046872">
    <property type="term" value="F:metal ion binding"/>
    <property type="evidence" value="ECO:0007669"/>
    <property type="project" value="UniProtKB-KW"/>
</dbReference>
<evidence type="ECO:0000259" key="5">
    <source>
        <dbReference type="PROSITE" id="PS51462"/>
    </source>
</evidence>
<gene>
    <name evidence="6" type="ORF">EV663_11650</name>
</gene>
<dbReference type="GO" id="GO:0005737">
    <property type="term" value="C:cytoplasm"/>
    <property type="evidence" value="ECO:0007669"/>
    <property type="project" value="TreeGrafter"/>
</dbReference>
<dbReference type="InterPro" id="IPR047198">
    <property type="entry name" value="DDP-like_NUDIX"/>
</dbReference>
<dbReference type="PROSITE" id="PS51462">
    <property type="entry name" value="NUDIX"/>
    <property type="match status" value="1"/>
</dbReference>
<dbReference type="GO" id="GO:0016462">
    <property type="term" value="F:pyrophosphatase activity"/>
    <property type="evidence" value="ECO:0007669"/>
    <property type="project" value="InterPro"/>
</dbReference>
<dbReference type="PANTHER" id="PTHR12629">
    <property type="entry name" value="DIPHOSPHOINOSITOL POLYPHOSPHATE PHOSPHOHYDROLASE"/>
    <property type="match status" value="1"/>
</dbReference>
<dbReference type="Proteomes" id="UP000295050">
    <property type="component" value="Unassembled WGS sequence"/>
</dbReference>
<dbReference type="Gene3D" id="3.90.79.10">
    <property type="entry name" value="Nucleoside Triphosphate Pyrophosphohydrolase"/>
    <property type="match status" value="1"/>
</dbReference>
<dbReference type="SUPFAM" id="SSF55811">
    <property type="entry name" value="Nudix"/>
    <property type="match status" value="1"/>
</dbReference>
<evidence type="ECO:0000256" key="2">
    <source>
        <dbReference type="ARBA" id="ARBA00022723"/>
    </source>
</evidence>
<dbReference type="CDD" id="cd04666">
    <property type="entry name" value="NUDIX_DIPP2_like_Nudt4"/>
    <property type="match status" value="1"/>
</dbReference>
<dbReference type="InterPro" id="IPR000086">
    <property type="entry name" value="NUDIX_hydrolase_dom"/>
</dbReference>
<dbReference type="RefSeq" id="WP_132952619.1">
    <property type="nucleotide sequence ID" value="NZ_SLXU01000016.1"/>
</dbReference>
<dbReference type="OrthoDB" id="7066910at2"/>
<accession>A0A4R2RKK0</accession>
<evidence type="ECO:0000313" key="6">
    <source>
        <dbReference type="EMBL" id="TCP59755.1"/>
    </source>
</evidence>